<protein>
    <submittedName>
        <fullName evidence="2">Assembly activating protein</fullName>
    </submittedName>
</protein>
<feature type="compositionally biased region" description="Basic residues" evidence="1">
    <location>
        <begin position="137"/>
        <end position="147"/>
    </location>
</feature>
<reference evidence="2" key="2">
    <citation type="submission" date="2015-02" db="EMBL/GenBank/DDBJ databases">
        <authorList>
            <person name="Penzes J.J."/>
            <person name="Pham H.T."/>
            <person name="Benko M."/>
            <person name="Tijssen P."/>
        </authorList>
    </citation>
    <scope>NUCLEOTIDE SEQUENCE</scope>
    <source>
        <strain evidence="2">2114</strain>
    </source>
</reference>
<name>A0A0G3Z9A1_9VIRU</name>
<reference evidence="2" key="1">
    <citation type="journal article" date="2015" name="J. Gen. Virol.">
        <title>Novel parvoviruses in reptiles and genome sequence of a lizard parvovirus shed light on Dependoparvovirus genus evolution.</title>
        <authorList>
            <person name="Penzes J."/>
            <person name="Pham H.T."/>
            <person name="Benko M."/>
            <person name="Tijssen P."/>
        </authorList>
    </citation>
    <scope>NUCLEOTIDE SEQUENCE</scope>
    <source>
        <strain evidence="2">2114</strain>
    </source>
</reference>
<feature type="region of interest" description="Disordered" evidence="1">
    <location>
        <begin position="94"/>
        <end position="171"/>
    </location>
</feature>
<evidence type="ECO:0000313" key="2">
    <source>
        <dbReference type="EMBL" id="AKM49968.1"/>
    </source>
</evidence>
<proteinExistence type="predicted"/>
<sequence>MRSLEVAQPVPILAAHLSWLKEEADHWQAINKVPREWVIPPVIGIAIPNGWETTSLQSRPELGYSPVMGITSINPSPLMALPEAEVTQPMQVTPPPGDTLTLTDSIVTSPHVTGKDSSTTTWASDPKDLNLNSLTSKSRKSRNKTRPRPSPITSPAPYRCLRTRTTSYRMS</sequence>
<feature type="compositionally biased region" description="Polar residues" evidence="1">
    <location>
        <begin position="105"/>
        <end position="123"/>
    </location>
</feature>
<evidence type="ECO:0000256" key="1">
    <source>
        <dbReference type="SAM" id="MobiDB-lite"/>
    </source>
</evidence>
<dbReference type="EMBL" id="KP733795">
    <property type="protein sequence ID" value="AKM49968.1"/>
    <property type="molecule type" value="Genomic_DNA"/>
</dbReference>
<organism evidence="2">
    <name type="scientific">Corn snake parvovirus</name>
    <dbReference type="NCBI Taxonomy" id="1670663"/>
    <lineage>
        <taxon>Viruses</taxon>
        <taxon>Monodnaviria</taxon>
        <taxon>Shotokuvirae</taxon>
        <taxon>Cossaviricota</taxon>
        <taxon>Quintoviricetes</taxon>
        <taxon>Piccovirales</taxon>
        <taxon>Parvoviridae</taxon>
        <taxon>Parvovirinae</taxon>
        <taxon>Dependoparvovirus</taxon>
    </lineage>
</organism>
<accession>A0A0G3Z9A1</accession>